<reference evidence="1" key="1">
    <citation type="submission" date="2021-06" db="EMBL/GenBank/DDBJ databases">
        <authorList>
            <person name="Kallberg Y."/>
            <person name="Tangrot J."/>
            <person name="Rosling A."/>
        </authorList>
    </citation>
    <scope>NUCLEOTIDE SEQUENCE</scope>
    <source>
        <strain evidence="1">IL203A</strain>
    </source>
</reference>
<dbReference type="EMBL" id="CAJVPU010026247">
    <property type="protein sequence ID" value="CAG8699226.1"/>
    <property type="molecule type" value="Genomic_DNA"/>
</dbReference>
<protein>
    <submittedName>
        <fullName evidence="1">560_t:CDS:1</fullName>
    </submittedName>
</protein>
<evidence type="ECO:0000313" key="1">
    <source>
        <dbReference type="EMBL" id="CAG8699226.1"/>
    </source>
</evidence>
<gene>
    <name evidence="1" type="ORF">DHETER_LOCUS11669</name>
</gene>
<sequence>DELRFCLYKLDGYEKAWHQVSNKYHKDCINITVKFGGGSVIFWWMKSHGFDILDWAPYSPDLNPIENLWECLDLALHNRRPSPKTQEELVKCIKEEWNKIPIEYIRSLICSMSARVMAIYKAKG</sequence>
<name>A0ACA9PE94_9GLOM</name>
<keyword evidence="2" id="KW-1185">Reference proteome</keyword>
<feature type="non-terminal residue" evidence="1">
    <location>
        <position position="1"/>
    </location>
</feature>
<organism evidence="1 2">
    <name type="scientific">Dentiscutata heterogama</name>
    <dbReference type="NCBI Taxonomy" id="1316150"/>
    <lineage>
        <taxon>Eukaryota</taxon>
        <taxon>Fungi</taxon>
        <taxon>Fungi incertae sedis</taxon>
        <taxon>Mucoromycota</taxon>
        <taxon>Glomeromycotina</taxon>
        <taxon>Glomeromycetes</taxon>
        <taxon>Diversisporales</taxon>
        <taxon>Gigasporaceae</taxon>
        <taxon>Dentiscutata</taxon>
    </lineage>
</organism>
<comment type="caution">
    <text evidence="1">The sequence shown here is derived from an EMBL/GenBank/DDBJ whole genome shotgun (WGS) entry which is preliminary data.</text>
</comment>
<accession>A0ACA9PE94</accession>
<dbReference type="Proteomes" id="UP000789702">
    <property type="component" value="Unassembled WGS sequence"/>
</dbReference>
<proteinExistence type="predicted"/>
<evidence type="ECO:0000313" key="2">
    <source>
        <dbReference type="Proteomes" id="UP000789702"/>
    </source>
</evidence>